<protein>
    <recommendedName>
        <fullName evidence="5">Cilia- and flagella-associated protein 97</fullName>
    </recommendedName>
</protein>
<dbReference type="Proteomes" id="UP000751190">
    <property type="component" value="Unassembled WGS sequence"/>
</dbReference>
<dbReference type="AlphaFoldDB" id="A0A8J5XEJ7"/>
<dbReference type="InterPro" id="IPR038791">
    <property type="entry name" value="Cfap97/Hemingway"/>
</dbReference>
<dbReference type="Pfam" id="PF13879">
    <property type="entry name" value="Hmw_CFAP97"/>
    <property type="match status" value="1"/>
</dbReference>
<evidence type="ECO:0000256" key="1">
    <source>
        <dbReference type="ARBA" id="ARBA00008315"/>
    </source>
</evidence>
<reference evidence="3" key="1">
    <citation type="submission" date="2021-05" db="EMBL/GenBank/DDBJ databases">
        <title>The genome of the haptophyte Pavlova lutheri (Diacronema luteri, Pavlovales) - a model for lipid biosynthesis in eukaryotic algae.</title>
        <authorList>
            <person name="Hulatt C.J."/>
            <person name="Posewitz M.C."/>
        </authorList>
    </citation>
    <scope>NUCLEOTIDE SEQUENCE</scope>
    <source>
        <strain evidence="3">NIVA-4/92</strain>
    </source>
</reference>
<dbReference type="OrthoDB" id="2163395at2759"/>
<evidence type="ECO:0008006" key="5">
    <source>
        <dbReference type="Google" id="ProtNLM"/>
    </source>
</evidence>
<dbReference type="OMA" id="PTIDNKW"/>
<sequence length="288" mass="31478">MQEIGRSRTANKELPIGSRVAHQKWVDHCQDLHRYRLATVRPTIDNKWSSKAGAKQPSYPHLSNNAKKTQVAGDLQAERELENYILLAKLSKILQREPANGQGGAYAPAAPPTSVPPSRALYSTQRYNELKRIHVENLKIVQRIQARQPHISTQALERDFEQSRKYKEMISLFGEQRVSRGSSVTPTPRSDQGAPGARHARARPASASVHRPAPPTTRPSSAGPTMMRRRQLDASAYRAASHDRAASYARGASACGPTSVWSEEAVPEEDGPPGAALTSDAQLGAAAD</sequence>
<evidence type="ECO:0000313" key="4">
    <source>
        <dbReference type="Proteomes" id="UP000751190"/>
    </source>
</evidence>
<name>A0A8J5XEJ7_DIALT</name>
<dbReference type="PANTHER" id="PTHR23035:SF2">
    <property type="entry name" value="KIAA1430 HOMOLOGUE"/>
    <property type="match status" value="1"/>
</dbReference>
<proteinExistence type="inferred from homology"/>
<comment type="caution">
    <text evidence="3">The sequence shown here is derived from an EMBL/GenBank/DDBJ whole genome shotgun (WGS) entry which is preliminary data.</text>
</comment>
<feature type="region of interest" description="Disordered" evidence="2">
    <location>
        <begin position="177"/>
        <end position="288"/>
    </location>
</feature>
<dbReference type="PANTHER" id="PTHR23035">
    <property type="entry name" value="CILIA- AND FLAGELLA-ASSOCIATED PROTEIN 97-RELATED"/>
    <property type="match status" value="1"/>
</dbReference>
<dbReference type="InterPro" id="IPR029488">
    <property type="entry name" value="Hmw/CFAP97"/>
</dbReference>
<comment type="similarity">
    <text evidence="1">Belongs to the CFAP97 family.</text>
</comment>
<keyword evidence="4" id="KW-1185">Reference proteome</keyword>
<dbReference type="EMBL" id="JAGTXO010000026">
    <property type="protein sequence ID" value="KAG8461370.1"/>
    <property type="molecule type" value="Genomic_DNA"/>
</dbReference>
<feature type="region of interest" description="Disordered" evidence="2">
    <location>
        <begin position="48"/>
        <end position="71"/>
    </location>
</feature>
<evidence type="ECO:0000313" key="3">
    <source>
        <dbReference type="EMBL" id="KAG8461370.1"/>
    </source>
</evidence>
<organism evidence="3 4">
    <name type="scientific">Diacronema lutheri</name>
    <name type="common">Unicellular marine alga</name>
    <name type="synonym">Monochrysis lutheri</name>
    <dbReference type="NCBI Taxonomy" id="2081491"/>
    <lineage>
        <taxon>Eukaryota</taxon>
        <taxon>Haptista</taxon>
        <taxon>Haptophyta</taxon>
        <taxon>Pavlovophyceae</taxon>
        <taxon>Pavlovales</taxon>
        <taxon>Pavlovaceae</taxon>
        <taxon>Diacronema</taxon>
    </lineage>
</organism>
<feature type="compositionally biased region" description="Low complexity" evidence="2">
    <location>
        <begin position="193"/>
        <end position="211"/>
    </location>
</feature>
<gene>
    <name evidence="3" type="ORF">KFE25_010557</name>
</gene>
<feature type="compositionally biased region" description="Polar residues" evidence="2">
    <location>
        <begin position="179"/>
        <end position="190"/>
    </location>
</feature>
<accession>A0A8J5XEJ7</accession>
<evidence type="ECO:0000256" key="2">
    <source>
        <dbReference type="SAM" id="MobiDB-lite"/>
    </source>
</evidence>